<reference evidence="2 3" key="1">
    <citation type="journal article" date="2021" name="ISME J.">
        <title>Genomic evolution of the class Acidithiobacillia: deep-branching Proteobacteria living in extreme acidic conditions.</title>
        <authorList>
            <person name="Moya-Beltran A."/>
            <person name="Beard S."/>
            <person name="Rojas-Villalobos C."/>
            <person name="Issotta F."/>
            <person name="Gallardo Y."/>
            <person name="Ulloa R."/>
            <person name="Giaveno A."/>
            <person name="Degli Esposti M."/>
            <person name="Johnson D.B."/>
            <person name="Quatrini R."/>
        </authorList>
    </citation>
    <scope>NUCLEOTIDE SEQUENCE [LARGE SCALE GENOMIC DNA]</scope>
    <source>
        <strain evidence="2 3">ATCC 19703</strain>
    </source>
</reference>
<dbReference type="InterPro" id="IPR036513">
    <property type="entry name" value="STAS_dom_sf"/>
</dbReference>
<proteinExistence type="predicted"/>
<name>A0ABS5ZSN9_9PROT</name>
<organism evidence="2 3">
    <name type="scientific">Acidithiobacillus concretivorus</name>
    <dbReference type="NCBI Taxonomy" id="3063952"/>
    <lineage>
        <taxon>Bacteria</taxon>
        <taxon>Pseudomonadati</taxon>
        <taxon>Pseudomonadota</taxon>
        <taxon>Acidithiobacillia</taxon>
        <taxon>Acidithiobacillales</taxon>
        <taxon>Acidithiobacillaceae</taxon>
        <taxon>Acidithiobacillus</taxon>
    </lineage>
</organism>
<dbReference type="InterPro" id="IPR058548">
    <property type="entry name" value="MlaB-like_STAS"/>
</dbReference>
<feature type="domain" description="MlaB-like STAS" evidence="1">
    <location>
        <begin position="24"/>
        <end position="97"/>
    </location>
</feature>
<protein>
    <submittedName>
        <fullName evidence="2">STAS domain-containing protein</fullName>
    </submittedName>
</protein>
<evidence type="ECO:0000259" key="1">
    <source>
        <dbReference type="Pfam" id="PF13466"/>
    </source>
</evidence>
<sequence length="105" mass="11732">MSPGANWQRREVDGQTRLFLLGDWRVARLDGLLKGFDWSREGQACAVVALNELEAGDSATLALLMEWTQAQATKGVALQICGMSQPLQELVALYRLQDMLRICHE</sequence>
<gene>
    <name evidence="2" type="ORF">HJG40_10330</name>
</gene>
<dbReference type="RefSeq" id="WP_215864101.1">
    <property type="nucleotide sequence ID" value="NZ_JABELD010000075.1"/>
</dbReference>
<keyword evidence="3" id="KW-1185">Reference proteome</keyword>
<evidence type="ECO:0000313" key="3">
    <source>
        <dbReference type="Proteomes" id="UP001197028"/>
    </source>
</evidence>
<dbReference type="Pfam" id="PF13466">
    <property type="entry name" value="STAS_2"/>
    <property type="match status" value="1"/>
</dbReference>
<dbReference type="Proteomes" id="UP001197028">
    <property type="component" value="Unassembled WGS sequence"/>
</dbReference>
<comment type="caution">
    <text evidence="2">The sequence shown here is derived from an EMBL/GenBank/DDBJ whole genome shotgun (WGS) entry which is preliminary data.</text>
</comment>
<evidence type="ECO:0000313" key="2">
    <source>
        <dbReference type="EMBL" id="MBU2739172.1"/>
    </source>
</evidence>
<accession>A0ABS5ZSN9</accession>
<dbReference type="EMBL" id="JABELD010000075">
    <property type="protein sequence ID" value="MBU2739172.1"/>
    <property type="molecule type" value="Genomic_DNA"/>
</dbReference>
<dbReference type="SUPFAM" id="SSF52091">
    <property type="entry name" value="SpoIIaa-like"/>
    <property type="match status" value="1"/>
</dbReference>
<dbReference type="Gene3D" id="3.30.750.24">
    <property type="entry name" value="STAS domain"/>
    <property type="match status" value="1"/>
</dbReference>